<keyword evidence="1" id="KW-0472">Membrane</keyword>
<keyword evidence="1" id="KW-1133">Transmembrane helix</keyword>
<gene>
    <name evidence="3" type="ORF">COV84_01065</name>
</gene>
<keyword evidence="1" id="KW-0812">Transmembrane</keyword>
<evidence type="ECO:0000313" key="3">
    <source>
        <dbReference type="EMBL" id="PIQ75465.1"/>
    </source>
</evidence>
<evidence type="ECO:0000256" key="1">
    <source>
        <dbReference type="SAM" id="Phobius"/>
    </source>
</evidence>
<dbReference type="Pfam" id="PF00963">
    <property type="entry name" value="Cohesin"/>
    <property type="match status" value="1"/>
</dbReference>
<dbReference type="EMBL" id="PCVO01000017">
    <property type="protein sequence ID" value="PIQ75465.1"/>
    <property type="molecule type" value="Genomic_DNA"/>
</dbReference>
<dbReference type="InterPro" id="IPR002102">
    <property type="entry name" value="Cohesin_dom"/>
</dbReference>
<organism evidence="3 4">
    <name type="scientific">Candidatus Portnoybacteria bacterium CG11_big_fil_rev_8_21_14_0_20_40_15</name>
    <dbReference type="NCBI Taxonomy" id="1974817"/>
    <lineage>
        <taxon>Bacteria</taxon>
        <taxon>Candidatus Portnoyibacteriota</taxon>
    </lineage>
</organism>
<reference evidence="3 4" key="1">
    <citation type="submission" date="2017-09" db="EMBL/GenBank/DDBJ databases">
        <title>Depth-based differentiation of microbial function through sediment-hosted aquifers and enrichment of novel symbionts in the deep terrestrial subsurface.</title>
        <authorList>
            <person name="Probst A.J."/>
            <person name="Ladd B."/>
            <person name="Jarett J.K."/>
            <person name="Geller-Mcgrath D.E."/>
            <person name="Sieber C.M."/>
            <person name="Emerson J.B."/>
            <person name="Anantharaman K."/>
            <person name="Thomas B.C."/>
            <person name="Malmstrom R."/>
            <person name="Stieglmeier M."/>
            <person name="Klingl A."/>
            <person name="Woyke T."/>
            <person name="Ryan C.M."/>
            <person name="Banfield J.F."/>
        </authorList>
    </citation>
    <scope>NUCLEOTIDE SEQUENCE [LARGE SCALE GENOMIC DNA]</scope>
    <source>
        <strain evidence="3">CG11_big_fil_rev_8_21_14_0_20_40_15</strain>
    </source>
</reference>
<comment type="caution">
    <text evidence="3">The sequence shown here is derived from an EMBL/GenBank/DDBJ whole genome shotgun (WGS) entry which is preliminary data.</text>
</comment>
<dbReference type="Gene3D" id="2.60.40.680">
    <property type="match status" value="1"/>
</dbReference>
<dbReference type="Proteomes" id="UP000229317">
    <property type="component" value="Unassembled WGS sequence"/>
</dbReference>
<dbReference type="GO" id="GO:0000272">
    <property type="term" value="P:polysaccharide catabolic process"/>
    <property type="evidence" value="ECO:0007669"/>
    <property type="project" value="InterPro"/>
</dbReference>
<dbReference type="SUPFAM" id="SSF49384">
    <property type="entry name" value="Carbohydrate-binding domain"/>
    <property type="match status" value="1"/>
</dbReference>
<evidence type="ECO:0000259" key="2">
    <source>
        <dbReference type="Pfam" id="PF00963"/>
    </source>
</evidence>
<dbReference type="InterPro" id="IPR008965">
    <property type="entry name" value="CBM2/CBM3_carb-bd_dom_sf"/>
</dbReference>
<protein>
    <recommendedName>
        <fullName evidence="2">Cohesin domain-containing protein</fullName>
    </recommendedName>
</protein>
<dbReference type="AlphaFoldDB" id="A0A2H0KVY5"/>
<accession>A0A2H0KVY5</accession>
<name>A0A2H0KVY5_9BACT</name>
<feature type="transmembrane region" description="Helical" evidence="1">
    <location>
        <begin position="33"/>
        <end position="55"/>
    </location>
</feature>
<feature type="domain" description="Cohesin" evidence="2">
    <location>
        <begin position="84"/>
        <end position="184"/>
    </location>
</feature>
<proteinExistence type="predicted"/>
<sequence>MDTQNIDQKQNESIVQNRRLVEILMKKVNFLRAVIYILVAGLILVTILIVSLSIFSPEVGNYFEDISHSLKPPQASLYLSPNVANYKEGDEFNMDVMVNTNGNNVVVVAAYLSYNKEQLQAISIDLTDSLFQFVAEKQIISQDGKIKITIGKPTPGINTNAGKVATIRFKAIKEINPESENISFDFTQGSSLFSGVFVDDKQGTNALNKTSGAKIFID</sequence>
<dbReference type="GO" id="GO:0030246">
    <property type="term" value="F:carbohydrate binding"/>
    <property type="evidence" value="ECO:0007669"/>
    <property type="project" value="InterPro"/>
</dbReference>
<evidence type="ECO:0000313" key="4">
    <source>
        <dbReference type="Proteomes" id="UP000229317"/>
    </source>
</evidence>